<dbReference type="Gene3D" id="2.60.40.2020">
    <property type="match status" value="1"/>
</dbReference>
<evidence type="ECO:0000256" key="2">
    <source>
        <dbReference type="ARBA" id="ARBA00022704"/>
    </source>
</evidence>
<proteinExistence type="predicted"/>
<organism evidence="5 6">
    <name type="scientific">Zymomonas mobilis subsp. mobilis (strain ATCC 10988 / DSM 424 / LMG 404 / NCIMB 8938 / NRRL B-806 / ZM1)</name>
    <dbReference type="NCBI Taxonomy" id="555217"/>
    <lineage>
        <taxon>Bacteria</taxon>
        <taxon>Pseudomonadati</taxon>
        <taxon>Pseudomonadota</taxon>
        <taxon>Alphaproteobacteria</taxon>
        <taxon>Sphingomonadales</taxon>
        <taxon>Zymomonadaceae</taxon>
        <taxon>Zymomonas</taxon>
    </lineage>
</organism>
<dbReference type="AlphaFoldDB" id="A0A0H3G3H8"/>
<evidence type="ECO:0000259" key="4">
    <source>
        <dbReference type="Pfam" id="PF09394"/>
    </source>
</evidence>
<keyword evidence="3" id="KW-0732">Signal</keyword>
<feature type="signal peptide" evidence="3">
    <location>
        <begin position="1"/>
        <end position="18"/>
    </location>
</feature>
<evidence type="ECO:0000313" key="6">
    <source>
        <dbReference type="Proteomes" id="UP000001494"/>
    </source>
</evidence>
<name>A0A0H3G3H8_ZYMMA</name>
<reference evidence="5 6" key="1">
    <citation type="journal article" date="2011" name="J. Bacteriol.">
        <title>Genome sequence of the ethanol-producing Zymomonas mobilis subsp. mobilis lectotype strain ATCC 10988.</title>
        <authorList>
            <person name="Pappas K.M."/>
            <person name="Kouvelis V.N."/>
            <person name="Saunders E."/>
            <person name="Brettin T.S."/>
            <person name="Bruce D."/>
            <person name="Detter C."/>
            <person name="Balakireva M."/>
            <person name="Han C.S."/>
            <person name="Savvakis G."/>
            <person name="Kyrpides N.C."/>
            <person name="Typas M.A."/>
        </authorList>
    </citation>
    <scope>NUCLEOTIDE SEQUENCE [LARGE SCALE GENOMIC DNA]</scope>
    <source>
        <strain evidence="6">ATCC 10988 / DSM 424 / CCUG 17860 / LMG 404 / NCIMB 8938 / NRRL B-806 / ZM1</strain>
    </source>
</reference>
<keyword evidence="1" id="KW-0646">Protease inhibitor</keyword>
<dbReference type="Proteomes" id="UP000001494">
    <property type="component" value="Chromosome"/>
</dbReference>
<gene>
    <name evidence="5" type="ordered locus">Zmob_1394</name>
</gene>
<dbReference type="HOGENOM" id="CLU_102057_3_0_5"/>
<keyword evidence="2" id="KW-0789">Thiol protease inhibitor</keyword>
<feature type="domain" description="Proteinase inhibitor I42 chagasin" evidence="4">
    <location>
        <begin position="25"/>
        <end position="108"/>
    </location>
</feature>
<dbReference type="Pfam" id="PF09394">
    <property type="entry name" value="Inhibitor_I42"/>
    <property type="match status" value="1"/>
</dbReference>
<dbReference type="GeneID" id="79904928"/>
<dbReference type="OrthoDB" id="670336at2"/>
<dbReference type="RefSeq" id="WP_011241491.1">
    <property type="nucleotide sequence ID" value="NC_017262.1"/>
</dbReference>
<accession>A0A0H3G3H8</accession>
<dbReference type="SUPFAM" id="SSF141066">
    <property type="entry name" value="ICP-like"/>
    <property type="match status" value="1"/>
</dbReference>
<evidence type="ECO:0000256" key="3">
    <source>
        <dbReference type="SAM" id="SignalP"/>
    </source>
</evidence>
<sequence precursor="true">MKKMLLFFTFLLPTYCLAAPTEDINVKNNSNFEIKLPSNPTTGFGWMVKTIPDNVILTGMSYKQSDNCNGADGCGGEETLFFKALKKGKGNIILKYGRPFEKIPAKSTIKTVFVK</sequence>
<dbReference type="eggNOG" id="COG5513">
    <property type="taxonomic scope" value="Bacteria"/>
</dbReference>
<dbReference type="InterPro" id="IPR052781">
    <property type="entry name" value="Cys_protease_inhibitor_I42"/>
</dbReference>
<dbReference type="InterPro" id="IPR018990">
    <property type="entry name" value="Prot_inh_I42_chagasin"/>
</dbReference>
<protein>
    <submittedName>
        <fullName evidence="5">Proteinase inhibitor I42, chagasin</fullName>
    </submittedName>
</protein>
<evidence type="ECO:0000256" key="1">
    <source>
        <dbReference type="ARBA" id="ARBA00022690"/>
    </source>
</evidence>
<dbReference type="InterPro" id="IPR036331">
    <property type="entry name" value="Chagasin-like_sf"/>
</dbReference>
<dbReference type="EMBL" id="CP002850">
    <property type="protein sequence ID" value="AEH63214.1"/>
    <property type="molecule type" value="Genomic_DNA"/>
</dbReference>
<dbReference type="PANTHER" id="PTHR36530:SF1">
    <property type="entry name" value="AMOEBIASIN-1"/>
    <property type="match status" value="1"/>
</dbReference>
<dbReference type="KEGG" id="zmm:Zmob_1394"/>
<feature type="chain" id="PRO_5002609714" evidence="3">
    <location>
        <begin position="19"/>
        <end position="115"/>
    </location>
</feature>
<dbReference type="GO" id="GO:0004869">
    <property type="term" value="F:cysteine-type endopeptidase inhibitor activity"/>
    <property type="evidence" value="ECO:0007669"/>
    <property type="project" value="UniProtKB-KW"/>
</dbReference>
<dbReference type="PANTHER" id="PTHR36530">
    <property type="entry name" value="INHIBITOR OF CYSTEINE PEPTIDASE"/>
    <property type="match status" value="1"/>
</dbReference>
<evidence type="ECO:0000313" key="5">
    <source>
        <dbReference type="EMBL" id="AEH63214.1"/>
    </source>
</evidence>